<dbReference type="Proteomes" id="UP001218364">
    <property type="component" value="Unassembled WGS sequence"/>
</dbReference>
<dbReference type="InterPro" id="IPR050189">
    <property type="entry name" value="MFS_Efflux_Transporters"/>
</dbReference>
<feature type="transmembrane region" description="Helical" evidence="6">
    <location>
        <begin position="161"/>
        <end position="185"/>
    </location>
</feature>
<dbReference type="Gene3D" id="1.20.1250.20">
    <property type="entry name" value="MFS general substrate transporter like domains"/>
    <property type="match status" value="1"/>
</dbReference>
<dbReference type="InterPro" id="IPR011701">
    <property type="entry name" value="MFS"/>
</dbReference>
<dbReference type="InterPro" id="IPR020846">
    <property type="entry name" value="MFS_dom"/>
</dbReference>
<reference evidence="9 11" key="2">
    <citation type="submission" date="2023-02" db="EMBL/GenBank/DDBJ databases">
        <title>Population genomics of bacteria associated with diatom.</title>
        <authorList>
            <person name="Xie J."/>
            <person name="Wang H."/>
        </authorList>
    </citation>
    <scope>NUCLEOTIDE SEQUENCE [LARGE SCALE GENOMIC DNA]</scope>
    <source>
        <strain evidence="9 11">PT47_8</strain>
    </source>
</reference>
<evidence type="ECO:0000313" key="8">
    <source>
        <dbReference type="EMBL" id="ANP35229.1"/>
    </source>
</evidence>
<gene>
    <name evidence="8" type="ORF">JL2886_00296</name>
    <name evidence="9" type="ORF">PXK24_03820</name>
</gene>
<dbReference type="GO" id="GO:0005886">
    <property type="term" value="C:plasma membrane"/>
    <property type="evidence" value="ECO:0007669"/>
    <property type="project" value="UniProtKB-SubCell"/>
</dbReference>
<evidence type="ECO:0000256" key="4">
    <source>
        <dbReference type="ARBA" id="ARBA00022989"/>
    </source>
</evidence>
<keyword evidence="4 6" id="KW-1133">Transmembrane helix</keyword>
<feature type="transmembrane region" description="Helical" evidence="6">
    <location>
        <begin position="214"/>
        <end position="240"/>
    </location>
</feature>
<sequence length="391" mass="40927">MTASQDTRWSVILLIWGAGLGAAAQYGKVSVVFDQMAELFPDAGSAIGFTVSLVGFLGIGLGVIAGMVVASFGFRRTLVAALASGAAMSALQSLDLPFSLFLATRVIEGLSHLGVVVAAPTLIAQISSNRHRGAALTLWSTFFAVAFAFLSWFGVPLARMAGVQALFATHAVIMAALALLLLRVLRDVPVPPRQPLPRFADLPRLHLEIFRSPWLAAPAAGWLFYTICFVAILTVLPPYLAPEVRGFVMGAMPLTSIAVSMTLGVFLLRRIHAVPLIQAGFALSALALVWMWADPGAPLACLALAGALGLVQGPSFASVAQLNSGAVDQASSNGALAMAGNLGNTIGTPLMVWVLGLAGYNGMIVTGVIVFICGCLVHGWLAALRRKLNVR</sequence>
<feature type="domain" description="Major facilitator superfamily (MFS) profile" evidence="7">
    <location>
        <begin position="11"/>
        <end position="385"/>
    </location>
</feature>
<organism evidence="8 10">
    <name type="scientific">Phaeobacter gallaeciensis</name>
    <dbReference type="NCBI Taxonomy" id="60890"/>
    <lineage>
        <taxon>Bacteria</taxon>
        <taxon>Pseudomonadati</taxon>
        <taxon>Pseudomonadota</taxon>
        <taxon>Alphaproteobacteria</taxon>
        <taxon>Rhodobacterales</taxon>
        <taxon>Roseobacteraceae</taxon>
        <taxon>Phaeobacter</taxon>
    </lineage>
</organism>
<dbReference type="EMBL" id="CP015124">
    <property type="protein sequence ID" value="ANP35229.1"/>
    <property type="molecule type" value="Genomic_DNA"/>
</dbReference>
<evidence type="ECO:0000256" key="5">
    <source>
        <dbReference type="ARBA" id="ARBA00023136"/>
    </source>
</evidence>
<dbReference type="SUPFAM" id="SSF103473">
    <property type="entry name" value="MFS general substrate transporter"/>
    <property type="match status" value="1"/>
</dbReference>
<reference evidence="8 10" key="1">
    <citation type="submission" date="2016-04" db="EMBL/GenBank/DDBJ databases">
        <authorList>
            <person name="Evans L.H."/>
            <person name="Alamgir A."/>
            <person name="Owens N."/>
            <person name="Weber N.D."/>
            <person name="Virtaneva K."/>
            <person name="Barbian K."/>
            <person name="Babar A."/>
            <person name="Rosenke K."/>
        </authorList>
    </citation>
    <scope>NUCLEOTIDE SEQUENCE [LARGE SCALE GENOMIC DNA]</scope>
    <source>
        <strain evidence="8 10">JL2886</strain>
    </source>
</reference>
<protein>
    <submittedName>
        <fullName evidence="9">MFS transporter</fullName>
    </submittedName>
    <submittedName>
        <fullName evidence="8">Membrane protein</fullName>
    </submittedName>
</protein>
<feature type="transmembrane region" description="Helical" evidence="6">
    <location>
        <begin position="77"/>
        <end position="94"/>
    </location>
</feature>
<evidence type="ECO:0000256" key="1">
    <source>
        <dbReference type="ARBA" id="ARBA00004651"/>
    </source>
</evidence>
<comment type="subcellular location">
    <subcellularLocation>
        <location evidence="1">Cell membrane</location>
        <topology evidence="1">Multi-pass membrane protein</topology>
    </subcellularLocation>
</comment>
<dbReference type="PATRIC" id="fig|60890.4.peg.282"/>
<evidence type="ECO:0000256" key="6">
    <source>
        <dbReference type="SAM" id="Phobius"/>
    </source>
</evidence>
<dbReference type="Proteomes" id="UP000092565">
    <property type="component" value="Chromosome"/>
</dbReference>
<evidence type="ECO:0000256" key="2">
    <source>
        <dbReference type="ARBA" id="ARBA00022475"/>
    </source>
</evidence>
<feature type="transmembrane region" description="Helical" evidence="6">
    <location>
        <begin position="299"/>
        <end position="322"/>
    </location>
</feature>
<dbReference type="EMBL" id="JARCJK010000001">
    <property type="protein sequence ID" value="MDE4164805.1"/>
    <property type="molecule type" value="Genomic_DNA"/>
</dbReference>
<keyword evidence="5 6" id="KW-0472">Membrane</keyword>
<feature type="transmembrane region" description="Helical" evidence="6">
    <location>
        <begin position="100"/>
        <end position="124"/>
    </location>
</feature>
<feature type="transmembrane region" description="Helical" evidence="6">
    <location>
        <begin position="246"/>
        <end position="268"/>
    </location>
</feature>
<proteinExistence type="predicted"/>
<evidence type="ECO:0000259" key="7">
    <source>
        <dbReference type="PROSITE" id="PS50850"/>
    </source>
</evidence>
<dbReference type="RefSeq" id="WP_065270382.1">
    <property type="nucleotide sequence ID" value="NZ_CP015124.1"/>
</dbReference>
<feature type="transmembrane region" description="Helical" evidence="6">
    <location>
        <begin position="136"/>
        <end position="155"/>
    </location>
</feature>
<evidence type="ECO:0000313" key="11">
    <source>
        <dbReference type="Proteomes" id="UP001218364"/>
    </source>
</evidence>
<keyword evidence="10" id="KW-1185">Reference proteome</keyword>
<keyword evidence="3 6" id="KW-0812">Transmembrane</keyword>
<evidence type="ECO:0000313" key="10">
    <source>
        <dbReference type="Proteomes" id="UP000092565"/>
    </source>
</evidence>
<dbReference type="Pfam" id="PF07690">
    <property type="entry name" value="MFS_1"/>
    <property type="match status" value="1"/>
</dbReference>
<dbReference type="PANTHER" id="PTHR43124:SF3">
    <property type="entry name" value="CHLORAMPHENICOL EFFLUX PUMP RV0191"/>
    <property type="match status" value="1"/>
</dbReference>
<dbReference type="PROSITE" id="PS50850">
    <property type="entry name" value="MFS"/>
    <property type="match status" value="1"/>
</dbReference>
<dbReference type="AlphaFoldDB" id="A0A1B0ZM43"/>
<feature type="transmembrane region" description="Helical" evidence="6">
    <location>
        <begin position="334"/>
        <end position="356"/>
    </location>
</feature>
<dbReference type="OrthoDB" id="6095882at2"/>
<name>A0A1B0ZM43_9RHOB</name>
<keyword evidence="2" id="KW-1003">Cell membrane</keyword>
<feature type="transmembrane region" description="Helical" evidence="6">
    <location>
        <begin position="47"/>
        <end position="70"/>
    </location>
</feature>
<evidence type="ECO:0000256" key="3">
    <source>
        <dbReference type="ARBA" id="ARBA00022692"/>
    </source>
</evidence>
<dbReference type="InterPro" id="IPR036259">
    <property type="entry name" value="MFS_trans_sf"/>
</dbReference>
<accession>A0A1B0ZM43</accession>
<dbReference type="GO" id="GO:0022857">
    <property type="term" value="F:transmembrane transporter activity"/>
    <property type="evidence" value="ECO:0007669"/>
    <property type="project" value="InterPro"/>
</dbReference>
<feature type="transmembrane region" description="Helical" evidence="6">
    <location>
        <begin position="275"/>
        <end position="293"/>
    </location>
</feature>
<dbReference type="PANTHER" id="PTHR43124">
    <property type="entry name" value="PURINE EFFLUX PUMP PBUE"/>
    <property type="match status" value="1"/>
</dbReference>
<feature type="transmembrane region" description="Helical" evidence="6">
    <location>
        <begin position="362"/>
        <end position="384"/>
    </location>
</feature>
<evidence type="ECO:0000313" key="9">
    <source>
        <dbReference type="EMBL" id="MDE4164805.1"/>
    </source>
</evidence>